<evidence type="ECO:0000259" key="6">
    <source>
        <dbReference type="Pfam" id="PF00501"/>
    </source>
</evidence>
<keyword evidence="4" id="KW-0276">Fatty acid metabolism</keyword>
<dbReference type="GO" id="GO:0046872">
    <property type="term" value="F:metal ion binding"/>
    <property type="evidence" value="ECO:0007669"/>
    <property type="project" value="UniProtKB-KW"/>
</dbReference>
<dbReference type="InterPro" id="IPR025110">
    <property type="entry name" value="AMP-bd_C"/>
</dbReference>
<evidence type="ECO:0000256" key="3">
    <source>
        <dbReference type="ARBA" id="ARBA00022723"/>
    </source>
</evidence>
<dbReference type="HOGENOM" id="CLU_000022_59_5_5"/>
<dbReference type="PANTHER" id="PTHR43859">
    <property type="entry name" value="ACYL-ACTIVATING ENZYME"/>
    <property type="match status" value="1"/>
</dbReference>
<dbReference type="GO" id="GO:0016874">
    <property type="term" value="F:ligase activity"/>
    <property type="evidence" value="ECO:0007669"/>
    <property type="project" value="UniProtKB-KW"/>
</dbReference>
<dbReference type="Pfam" id="PF00501">
    <property type="entry name" value="AMP-binding"/>
    <property type="match status" value="1"/>
</dbReference>
<dbReference type="InterPro" id="IPR000873">
    <property type="entry name" value="AMP-dep_synth/lig_dom"/>
</dbReference>
<evidence type="ECO:0000256" key="4">
    <source>
        <dbReference type="ARBA" id="ARBA00022832"/>
    </source>
</evidence>
<dbReference type="NCBIfam" id="NF004837">
    <property type="entry name" value="PRK06187.1"/>
    <property type="match status" value="1"/>
</dbReference>
<dbReference type="EMBL" id="CP006987">
    <property type="protein sequence ID" value="AIC29536.1"/>
    <property type="molecule type" value="Genomic_DNA"/>
</dbReference>
<sequence length="542" mass="59093">MDYPLLLSSVLRHAASYHGDTEIVSRTPEGGIHRYSYADLHRRSQTLANALVNLGLRQGDRVGTLAWNDFRHMELYYGVSGSGLVCHTINPRLFIRQIEYIIDHGDDRVIFADPSFLPILEQLAHKLEKMVAVVLMTDEEHMPKSSVLPAVMCYETLLAGGAEAFDWPVFDENTASGLCYTSGTTGDPKGVLYSHRSSVLHAMAICAPDVLGFSASDVVAPVVPMFHVHAWGFPYAAPMVGAKLVLPGPRLDPANLYSLFEAEGVTFAAGVPTVWLSLLDWTDAQHQKFAKLERVAIGGSAVPPVMVARWQDKGIKVHHAWGMTETSPVGLSATLKSKHSYLSDADKRNLQTKQGRPVFGMEFRIEGSDGSEILKDGKDIGSMKVRGLWVAKSYFNAPESAGHVADGWFDTGDVVTMDPDGFVQIVDRTKDLVKSGGEWISSIELENIAQGHPAIKEAAVVARPDKVWGERPVLVAVLTPGSEFTQGDLAPLYDGKVPMWTIPDDVYIVSELPHTATGKLAKVVIRQTVIDSEATSIPENAA</sequence>
<dbReference type="KEGG" id="rei:IE4771_PA00030"/>
<keyword evidence="3" id="KW-0479">Metal-binding</keyword>
<reference evidence="8 9" key="1">
    <citation type="submission" date="2013-12" db="EMBL/GenBank/DDBJ databases">
        <title>Complete genome sequence of Rhizobium etli bv. mimosae IE4771.</title>
        <authorList>
            <person name="Bustos P."/>
            <person name="Santamaria R.I."/>
            <person name="Lozano L."/>
            <person name="Ormeno-Orrillo E."/>
            <person name="Rogel M.A."/>
            <person name="Romero D."/>
            <person name="Cevallos M.A."/>
            <person name="Martinez-Romero E."/>
            <person name="Gonzalez V."/>
        </authorList>
    </citation>
    <scope>NUCLEOTIDE SEQUENCE [LARGE SCALE GENOMIC DNA]</scope>
    <source>
        <strain evidence="8 9">IE4771</strain>
        <plasmid evidence="9">Plasmid pRetIE4771a</plasmid>
    </source>
</reference>
<keyword evidence="2" id="KW-0436">Ligase</keyword>
<protein>
    <submittedName>
        <fullName evidence="8">AMP-dependent synthetase/ligase protein</fullName>
    </submittedName>
</protein>
<dbReference type="PANTHER" id="PTHR43859:SF4">
    <property type="entry name" value="BUTANOATE--COA LIGASE AAE1-RELATED"/>
    <property type="match status" value="1"/>
</dbReference>
<evidence type="ECO:0000313" key="8">
    <source>
        <dbReference type="EMBL" id="AIC29536.1"/>
    </source>
</evidence>
<geneLocation type="plasmid" evidence="8 9">
    <name>pRetIE4771a</name>
</geneLocation>
<gene>
    <name evidence="8" type="ORF">IE4771_PA00030</name>
</gene>
<dbReference type="GO" id="GO:0006631">
    <property type="term" value="P:fatty acid metabolic process"/>
    <property type="evidence" value="ECO:0007669"/>
    <property type="project" value="UniProtKB-KW"/>
</dbReference>
<feature type="domain" description="AMP-dependent synthetase/ligase" evidence="6">
    <location>
        <begin position="13"/>
        <end position="395"/>
    </location>
</feature>
<proteinExistence type="inferred from homology"/>
<accession>A0A060ICV5</accession>
<comment type="similarity">
    <text evidence="1">Belongs to the ATP-dependent AMP-binding enzyme family.</text>
</comment>
<dbReference type="Pfam" id="PF13193">
    <property type="entry name" value="AMP-binding_C"/>
    <property type="match status" value="1"/>
</dbReference>
<dbReference type="Gene3D" id="3.30.300.30">
    <property type="match status" value="1"/>
</dbReference>
<dbReference type="Proteomes" id="UP000027180">
    <property type="component" value="Plasmid pRetIE4771a"/>
</dbReference>
<evidence type="ECO:0000256" key="2">
    <source>
        <dbReference type="ARBA" id="ARBA00022598"/>
    </source>
</evidence>
<dbReference type="PROSITE" id="PS00455">
    <property type="entry name" value="AMP_BINDING"/>
    <property type="match status" value="1"/>
</dbReference>
<organism evidence="8 9">
    <name type="scientific">Rhizobium etli bv. mimosae str. IE4771</name>
    <dbReference type="NCBI Taxonomy" id="1432050"/>
    <lineage>
        <taxon>Bacteria</taxon>
        <taxon>Pseudomonadati</taxon>
        <taxon>Pseudomonadota</taxon>
        <taxon>Alphaproteobacteria</taxon>
        <taxon>Hyphomicrobiales</taxon>
        <taxon>Rhizobiaceae</taxon>
        <taxon>Rhizobium/Agrobacterium group</taxon>
        <taxon>Rhizobium</taxon>
    </lineage>
</organism>
<dbReference type="CDD" id="cd12119">
    <property type="entry name" value="ttLC_FACS_AlkK_like"/>
    <property type="match status" value="1"/>
</dbReference>
<evidence type="ECO:0000313" key="9">
    <source>
        <dbReference type="Proteomes" id="UP000027180"/>
    </source>
</evidence>
<dbReference type="InterPro" id="IPR020845">
    <property type="entry name" value="AMP-binding_CS"/>
</dbReference>
<feature type="domain" description="AMP-binding enzyme C-terminal" evidence="7">
    <location>
        <begin position="444"/>
        <end position="519"/>
    </location>
</feature>
<keyword evidence="5" id="KW-0443">Lipid metabolism</keyword>
<dbReference type="AlphaFoldDB" id="A0A060ICV5"/>
<dbReference type="InterPro" id="IPR042099">
    <property type="entry name" value="ANL_N_sf"/>
</dbReference>
<evidence type="ECO:0000256" key="1">
    <source>
        <dbReference type="ARBA" id="ARBA00006432"/>
    </source>
</evidence>
<evidence type="ECO:0000256" key="5">
    <source>
        <dbReference type="ARBA" id="ARBA00023098"/>
    </source>
</evidence>
<dbReference type="InterPro" id="IPR045851">
    <property type="entry name" value="AMP-bd_C_sf"/>
</dbReference>
<dbReference type="Gene3D" id="3.40.50.12780">
    <property type="entry name" value="N-terminal domain of ligase-like"/>
    <property type="match status" value="1"/>
</dbReference>
<evidence type="ECO:0000259" key="7">
    <source>
        <dbReference type="Pfam" id="PF13193"/>
    </source>
</evidence>
<dbReference type="SUPFAM" id="SSF56801">
    <property type="entry name" value="Acetyl-CoA synthetase-like"/>
    <property type="match status" value="1"/>
</dbReference>
<name>A0A060ICV5_RHIET</name>
<keyword evidence="8" id="KW-0614">Plasmid</keyword>